<feature type="region of interest" description="Disordered" evidence="1">
    <location>
        <begin position="138"/>
        <end position="167"/>
    </location>
</feature>
<feature type="compositionally biased region" description="Polar residues" evidence="1">
    <location>
        <begin position="147"/>
        <end position="167"/>
    </location>
</feature>
<protein>
    <recommendedName>
        <fullName evidence="4">Centromere protein J C-terminal domain-containing protein</fullName>
    </recommendedName>
</protein>
<feature type="region of interest" description="Disordered" evidence="1">
    <location>
        <begin position="91"/>
        <end position="117"/>
    </location>
</feature>
<dbReference type="Gene3D" id="2.60.450.20">
    <property type="match status" value="2"/>
</dbReference>
<name>A0A1W1I857_9BACT</name>
<evidence type="ECO:0008006" key="4">
    <source>
        <dbReference type="Google" id="ProtNLM"/>
    </source>
</evidence>
<feature type="compositionally biased region" description="Polar residues" evidence="1">
    <location>
        <begin position="264"/>
        <end position="281"/>
    </location>
</feature>
<evidence type="ECO:0000256" key="1">
    <source>
        <dbReference type="SAM" id="MobiDB-lite"/>
    </source>
</evidence>
<organism evidence="2 3">
    <name type="scientific">Nitrospira japonica</name>
    <dbReference type="NCBI Taxonomy" id="1325564"/>
    <lineage>
        <taxon>Bacteria</taxon>
        <taxon>Pseudomonadati</taxon>
        <taxon>Nitrospirota</taxon>
        <taxon>Nitrospiria</taxon>
        <taxon>Nitrospirales</taxon>
        <taxon>Nitrospiraceae</taxon>
        <taxon>Nitrospira</taxon>
    </lineage>
</organism>
<gene>
    <name evidence="2" type="ORF">NSJP_3030</name>
</gene>
<accession>A0A1W1I857</accession>
<dbReference type="EMBL" id="LT828648">
    <property type="protein sequence ID" value="SLM49197.1"/>
    <property type="molecule type" value="Genomic_DNA"/>
</dbReference>
<dbReference type="RefSeq" id="WP_155970227.1">
    <property type="nucleotide sequence ID" value="NZ_LT828648.1"/>
</dbReference>
<evidence type="ECO:0000313" key="2">
    <source>
        <dbReference type="EMBL" id="SLM49197.1"/>
    </source>
</evidence>
<dbReference type="AlphaFoldDB" id="A0A1W1I857"/>
<feature type="compositionally biased region" description="Pro residues" evidence="1">
    <location>
        <begin position="589"/>
        <end position="599"/>
    </location>
</feature>
<feature type="compositionally biased region" description="Polar residues" evidence="1">
    <location>
        <begin position="291"/>
        <end position="300"/>
    </location>
</feature>
<evidence type="ECO:0000313" key="3">
    <source>
        <dbReference type="Proteomes" id="UP000192042"/>
    </source>
</evidence>
<reference evidence="2 3" key="1">
    <citation type="submission" date="2017-03" db="EMBL/GenBank/DDBJ databases">
        <authorList>
            <person name="Afonso C.L."/>
            <person name="Miller P.J."/>
            <person name="Scott M.A."/>
            <person name="Spackman E."/>
            <person name="Goraichik I."/>
            <person name="Dimitrov K.M."/>
            <person name="Suarez D.L."/>
            <person name="Swayne D.E."/>
        </authorList>
    </citation>
    <scope>NUCLEOTIDE SEQUENCE [LARGE SCALE GENOMIC DNA]</scope>
    <source>
        <strain evidence="2">Genome sequencing of Nitrospira japonica strain NJ11</strain>
    </source>
</reference>
<dbReference type="STRING" id="1325564.NSJP_3030"/>
<feature type="compositionally biased region" description="Polar residues" evidence="1">
    <location>
        <begin position="93"/>
        <end position="108"/>
    </location>
</feature>
<feature type="compositionally biased region" description="Basic and acidic residues" evidence="1">
    <location>
        <begin position="607"/>
        <end position="617"/>
    </location>
</feature>
<feature type="compositionally biased region" description="Polar residues" evidence="1">
    <location>
        <begin position="517"/>
        <end position="542"/>
    </location>
</feature>
<keyword evidence="3" id="KW-1185">Reference proteome</keyword>
<feature type="region of interest" description="Disordered" evidence="1">
    <location>
        <begin position="569"/>
        <end position="617"/>
    </location>
</feature>
<sequence>MTGPTEAMMHLFPPSRLIHALSRLSLMIILLACQTWNGLLPEASATTIIKTKLADGSIRSQLPGGSTVTKKPDGTLITRLPEGVTYTVYPDGTTHTQLPRGGTITTNPDGGATNRLPDGTKITIGLEVNLRISLPTTGRVTERPNGMGQSVTQPDGTNTLISPSGDTVTTLPDGTVIYTNGVGAIGHSTTIFPSGASLSTLLPNQGHPDSGSKAAEVQLPDKTRIRIYPDGTITIIFPDDRQEVYPPTESVPSGTPPSLKVPPLQQTPRTSGSVVSGTPIPQTKPAMPQVQPLNTGSTRTQNAISTSPLVVKTPPPSSPVPIPYPNSNFQIQLGGLPQRTVVKIDVPSTTQKTATQPAPTPSPQRAFGVVPRGVEGEAEPAVPPTLILDSQARFVATKKGTVTVPAGEYAVVDEHDQLQLIQPDGGPPSFTVASNPAVYDGSITGTALLWLPSESQNGQLLLLLEPDGRARYAIAQTSDVRARGTSPVLAPSRFLLPNGGLLRLGPQPAPFAPHSGGTKQTSVRPSTSPRPVQTCDETSPATPSKDDECRDMNPGTLHVIVTNFLGKQSQPVVEDRMGDGSPVSAPMVAPSPSPRPPQPSFGVVTRSTDEPMEKIAK</sequence>
<feature type="region of interest" description="Disordered" evidence="1">
    <location>
        <begin position="238"/>
        <end position="300"/>
    </location>
</feature>
<feature type="region of interest" description="Disordered" evidence="1">
    <location>
        <begin position="505"/>
        <end position="553"/>
    </location>
</feature>
<dbReference type="OrthoDB" id="4338769at2"/>
<proteinExistence type="predicted"/>
<dbReference type="KEGG" id="nja:NSJP_3030"/>
<dbReference type="Proteomes" id="UP000192042">
    <property type="component" value="Chromosome I"/>
</dbReference>
<dbReference type="InterPro" id="IPR047002">
    <property type="entry name" value="Tcp10_C_sf"/>
</dbReference>